<dbReference type="AlphaFoldDB" id="A0A5D4SSL8"/>
<gene>
    <name evidence="2" type="ORF">FZD47_07440</name>
</gene>
<evidence type="ECO:0000313" key="3">
    <source>
        <dbReference type="Proteomes" id="UP000323732"/>
    </source>
</evidence>
<proteinExistence type="predicted"/>
<dbReference type="Gene3D" id="1.10.260.40">
    <property type="entry name" value="lambda repressor-like DNA-binding domains"/>
    <property type="match status" value="1"/>
</dbReference>
<protein>
    <submittedName>
        <fullName evidence="2">Helix-turn-helix transcriptional regulator</fullName>
    </submittedName>
</protein>
<comment type="caution">
    <text evidence="2">The sequence shown here is derived from an EMBL/GenBank/DDBJ whole genome shotgun (WGS) entry which is preliminary data.</text>
</comment>
<evidence type="ECO:0000259" key="1">
    <source>
        <dbReference type="PROSITE" id="PS50943"/>
    </source>
</evidence>
<dbReference type="SMART" id="SM00530">
    <property type="entry name" value="HTH_XRE"/>
    <property type="match status" value="1"/>
</dbReference>
<dbReference type="EMBL" id="VTES01000002">
    <property type="protein sequence ID" value="TYS65162.1"/>
    <property type="molecule type" value="Genomic_DNA"/>
</dbReference>
<reference evidence="2 3" key="1">
    <citation type="submission" date="2019-08" db="EMBL/GenBank/DDBJ databases">
        <title>Bacillus genomes from the desert of Cuatro Cienegas, Coahuila.</title>
        <authorList>
            <person name="Olmedo-Alvarez G."/>
        </authorList>
    </citation>
    <scope>NUCLEOTIDE SEQUENCE [LARGE SCALE GENOMIC DNA]</scope>
    <source>
        <strain evidence="2 3">CH37_1T</strain>
    </source>
</reference>
<name>A0A5D4SSL8_9BACI</name>
<dbReference type="InterPro" id="IPR010982">
    <property type="entry name" value="Lambda_DNA-bd_dom_sf"/>
</dbReference>
<sequence length="78" mass="8921">MDKEIIKFIRKNYNLSQREFAKMINCSFSLVALIEIGKRNVSDNIEKKIKNAFGLEAQDIESITSIIKEIGRGMPPFS</sequence>
<dbReference type="CDD" id="cd00093">
    <property type="entry name" value="HTH_XRE"/>
    <property type="match status" value="1"/>
</dbReference>
<dbReference type="SUPFAM" id="SSF47413">
    <property type="entry name" value="lambda repressor-like DNA-binding domains"/>
    <property type="match status" value="1"/>
</dbReference>
<evidence type="ECO:0000313" key="2">
    <source>
        <dbReference type="EMBL" id="TYS65162.1"/>
    </source>
</evidence>
<feature type="domain" description="HTH cro/C1-type" evidence="1">
    <location>
        <begin position="6"/>
        <end position="60"/>
    </location>
</feature>
<dbReference type="RefSeq" id="WP_009793705.1">
    <property type="nucleotide sequence ID" value="NZ_JAHXNN010000004.1"/>
</dbReference>
<accession>A0A5D4SSL8</accession>
<dbReference type="PROSITE" id="PS50943">
    <property type="entry name" value="HTH_CROC1"/>
    <property type="match status" value="1"/>
</dbReference>
<dbReference type="InterPro" id="IPR001387">
    <property type="entry name" value="Cro/C1-type_HTH"/>
</dbReference>
<dbReference type="Proteomes" id="UP000323732">
    <property type="component" value="Unassembled WGS sequence"/>
</dbReference>
<dbReference type="Pfam" id="PF01381">
    <property type="entry name" value="HTH_3"/>
    <property type="match status" value="1"/>
</dbReference>
<organism evidence="2 3">
    <name type="scientific">Bacillus infantis</name>
    <dbReference type="NCBI Taxonomy" id="324767"/>
    <lineage>
        <taxon>Bacteria</taxon>
        <taxon>Bacillati</taxon>
        <taxon>Bacillota</taxon>
        <taxon>Bacilli</taxon>
        <taxon>Bacillales</taxon>
        <taxon>Bacillaceae</taxon>
        <taxon>Bacillus</taxon>
    </lineage>
</organism>
<dbReference type="GO" id="GO:0003677">
    <property type="term" value="F:DNA binding"/>
    <property type="evidence" value="ECO:0007669"/>
    <property type="project" value="InterPro"/>
</dbReference>